<keyword evidence="4" id="KW-0597">Phosphoprotein</keyword>
<dbReference type="Proteomes" id="UP000287033">
    <property type="component" value="Unassembled WGS sequence"/>
</dbReference>
<evidence type="ECO:0000256" key="6">
    <source>
        <dbReference type="ARBA" id="ARBA00022840"/>
    </source>
</evidence>
<dbReference type="InterPro" id="IPR043129">
    <property type="entry name" value="ATPase_NBD"/>
</dbReference>
<accession>A0A401S868</accession>
<evidence type="ECO:0008006" key="10">
    <source>
        <dbReference type="Google" id="ProtNLM"/>
    </source>
</evidence>
<protein>
    <recommendedName>
        <fullName evidence="10">Heat shock protein 105 kDa</fullName>
    </recommendedName>
</protein>
<feature type="compositionally biased region" description="Basic and acidic residues" evidence="7">
    <location>
        <begin position="572"/>
        <end position="585"/>
    </location>
</feature>
<dbReference type="FunFam" id="3.30.420.40:FF:000171">
    <property type="entry name" value="Heat shock 70 kDa protein 4"/>
    <property type="match status" value="1"/>
</dbReference>
<dbReference type="SUPFAM" id="SSF100920">
    <property type="entry name" value="Heat shock protein 70kD (HSP70), peptide-binding domain"/>
    <property type="match status" value="1"/>
</dbReference>
<evidence type="ECO:0000256" key="2">
    <source>
        <dbReference type="ARBA" id="ARBA00007381"/>
    </source>
</evidence>
<dbReference type="InterPro" id="IPR018181">
    <property type="entry name" value="Heat_shock_70_CS"/>
</dbReference>
<dbReference type="STRING" id="137246.A0A401S868"/>
<dbReference type="CDD" id="cd10228">
    <property type="entry name" value="ASKHA_NBD_HSP70_HSPA4_like"/>
    <property type="match status" value="1"/>
</dbReference>
<dbReference type="FunFam" id="3.30.420.40:FF:000767">
    <property type="entry name" value="Heat shock protein 70 (HSP70)-4, putative"/>
    <property type="match status" value="2"/>
</dbReference>
<dbReference type="FunFam" id="1.20.1270.10:FF:000002">
    <property type="entry name" value="Heat shock 70 kDa protein 4"/>
    <property type="match status" value="1"/>
</dbReference>
<dbReference type="GO" id="GO:0005524">
    <property type="term" value="F:ATP binding"/>
    <property type="evidence" value="ECO:0007669"/>
    <property type="project" value="UniProtKB-KW"/>
</dbReference>
<comment type="similarity">
    <text evidence="2">Belongs to the heat shock protein 70 family.</text>
</comment>
<evidence type="ECO:0000256" key="7">
    <source>
        <dbReference type="SAM" id="MobiDB-lite"/>
    </source>
</evidence>
<dbReference type="GO" id="GO:0140662">
    <property type="term" value="F:ATP-dependent protein folding chaperone"/>
    <property type="evidence" value="ECO:0007669"/>
    <property type="project" value="InterPro"/>
</dbReference>
<comment type="caution">
    <text evidence="8">The sequence shown here is derived from an EMBL/GenBank/DDBJ whole genome shotgun (WGS) entry which is preliminary data.</text>
</comment>
<name>A0A401S868_CHIPU</name>
<dbReference type="FunFam" id="3.30.420.40:FF:000495">
    <property type="entry name" value="Heat shock protein 4b"/>
    <property type="match status" value="1"/>
</dbReference>
<reference evidence="8 9" key="1">
    <citation type="journal article" date="2018" name="Nat. Ecol. Evol.">
        <title>Shark genomes provide insights into elasmobranch evolution and the origin of vertebrates.</title>
        <authorList>
            <person name="Hara Y"/>
            <person name="Yamaguchi K"/>
            <person name="Onimaru K"/>
            <person name="Kadota M"/>
            <person name="Koyanagi M"/>
            <person name="Keeley SD"/>
            <person name="Tatsumi K"/>
            <person name="Tanaka K"/>
            <person name="Motone F"/>
            <person name="Kageyama Y"/>
            <person name="Nozu R"/>
            <person name="Adachi N"/>
            <person name="Nishimura O"/>
            <person name="Nakagawa R"/>
            <person name="Tanegashima C"/>
            <person name="Kiyatake I"/>
            <person name="Matsumoto R"/>
            <person name="Murakumo K"/>
            <person name="Nishida K"/>
            <person name="Terakita A"/>
            <person name="Kuratani S"/>
            <person name="Sato K"/>
            <person name="Hyodo S Kuraku.S."/>
        </authorList>
    </citation>
    <scope>NUCLEOTIDE SEQUENCE [LARGE SCALE GENOMIC DNA]</scope>
</reference>
<keyword evidence="9" id="KW-1185">Reference proteome</keyword>
<dbReference type="PANTHER" id="PTHR45639">
    <property type="entry name" value="HSC70CB, ISOFORM G-RELATED"/>
    <property type="match status" value="1"/>
</dbReference>
<organism evidence="8 9">
    <name type="scientific">Chiloscyllium punctatum</name>
    <name type="common">Brownbanded bambooshark</name>
    <name type="synonym">Hemiscyllium punctatum</name>
    <dbReference type="NCBI Taxonomy" id="137246"/>
    <lineage>
        <taxon>Eukaryota</taxon>
        <taxon>Metazoa</taxon>
        <taxon>Chordata</taxon>
        <taxon>Craniata</taxon>
        <taxon>Vertebrata</taxon>
        <taxon>Chondrichthyes</taxon>
        <taxon>Elasmobranchii</taxon>
        <taxon>Galeomorphii</taxon>
        <taxon>Galeoidea</taxon>
        <taxon>Orectolobiformes</taxon>
        <taxon>Hemiscylliidae</taxon>
        <taxon>Chiloscyllium</taxon>
    </lineage>
</organism>
<gene>
    <name evidence="8" type="ORF">chiPu_0004998</name>
</gene>
<dbReference type="EMBL" id="BEZZ01000129">
    <property type="protein sequence ID" value="GCC26581.1"/>
    <property type="molecule type" value="Genomic_DNA"/>
</dbReference>
<dbReference type="PRINTS" id="PR00301">
    <property type="entry name" value="HEATSHOCK70"/>
</dbReference>
<proteinExistence type="inferred from homology"/>
<dbReference type="GO" id="GO:0005829">
    <property type="term" value="C:cytosol"/>
    <property type="evidence" value="ECO:0007669"/>
    <property type="project" value="TreeGrafter"/>
</dbReference>
<dbReference type="InterPro" id="IPR029048">
    <property type="entry name" value="HSP70_C_sf"/>
</dbReference>
<dbReference type="OMA" id="APVHIEC"/>
<evidence type="ECO:0000313" key="9">
    <source>
        <dbReference type="Proteomes" id="UP000287033"/>
    </source>
</evidence>
<dbReference type="AlphaFoldDB" id="A0A401S868"/>
<evidence type="ECO:0000256" key="3">
    <source>
        <dbReference type="ARBA" id="ARBA00022490"/>
    </source>
</evidence>
<dbReference type="SUPFAM" id="SSF100934">
    <property type="entry name" value="Heat shock protein 70kD (HSP70), C-terminal subdomain"/>
    <property type="match status" value="2"/>
</dbReference>
<dbReference type="Gene3D" id="2.60.34.10">
    <property type="entry name" value="Substrate Binding Domain Of DNAk, Chain A, domain 1"/>
    <property type="match status" value="1"/>
</dbReference>
<dbReference type="PANTHER" id="PTHR45639:SF2">
    <property type="entry name" value="HEAT SHOCK PROTEIN 105 KDA"/>
    <property type="match status" value="1"/>
</dbReference>
<evidence type="ECO:0000256" key="5">
    <source>
        <dbReference type="ARBA" id="ARBA00022741"/>
    </source>
</evidence>
<dbReference type="Gene3D" id="3.90.640.10">
    <property type="entry name" value="Actin, Chain A, domain 4"/>
    <property type="match status" value="1"/>
</dbReference>
<keyword evidence="6" id="KW-0067">ATP-binding</keyword>
<dbReference type="SUPFAM" id="SSF53067">
    <property type="entry name" value="Actin-like ATPase domain"/>
    <property type="match status" value="2"/>
</dbReference>
<dbReference type="PROSITE" id="PS01036">
    <property type="entry name" value="HSP70_3"/>
    <property type="match status" value="1"/>
</dbReference>
<dbReference type="InterPro" id="IPR029047">
    <property type="entry name" value="HSP70_peptide-bd_sf"/>
</dbReference>
<dbReference type="GO" id="GO:0005634">
    <property type="term" value="C:nucleus"/>
    <property type="evidence" value="ECO:0007669"/>
    <property type="project" value="TreeGrafter"/>
</dbReference>
<dbReference type="Gene3D" id="3.30.30.30">
    <property type="match status" value="1"/>
</dbReference>
<dbReference type="Pfam" id="PF00012">
    <property type="entry name" value="HSP70"/>
    <property type="match status" value="1"/>
</dbReference>
<evidence type="ECO:0000256" key="4">
    <source>
        <dbReference type="ARBA" id="ARBA00022553"/>
    </source>
</evidence>
<dbReference type="OrthoDB" id="434160at2759"/>
<evidence type="ECO:0000313" key="8">
    <source>
        <dbReference type="EMBL" id="GCC26581.1"/>
    </source>
</evidence>
<dbReference type="FunFam" id="3.90.640.10:FF:000004">
    <property type="entry name" value="Heat shock 70 kDa protein 4"/>
    <property type="match status" value="1"/>
</dbReference>
<dbReference type="InterPro" id="IPR013126">
    <property type="entry name" value="Hsp_70_fam"/>
</dbReference>
<dbReference type="FunFam" id="3.30.30.30:FF:000002">
    <property type="entry name" value="Heat shock 70 kDa protein 4"/>
    <property type="match status" value="1"/>
</dbReference>
<dbReference type="Gene3D" id="3.30.420.40">
    <property type="match status" value="2"/>
</dbReference>
<dbReference type="Gene3D" id="1.20.1270.10">
    <property type="match status" value="2"/>
</dbReference>
<keyword evidence="5" id="KW-0547">Nucleotide-binding</keyword>
<feature type="region of interest" description="Disordered" evidence="7">
    <location>
        <begin position="801"/>
        <end position="861"/>
    </location>
</feature>
<keyword evidence="3" id="KW-0963">Cytoplasm</keyword>
<sequence length="861" mass="97126">MSVVGFDIGFQSCYIAIARAGGIETIANEFSDRCTPAVVSFGSKNRATGIAAKNQLITNAKNTILNFKRFHGRAFNDPVVQNQKNKLTYDLVPMETGVGVKVMYMDKEQHFNVEQVTAMLLTKLKETAETNLKKPVCDCVISVPAFFTNAERSSVLNAAYIAGLNCLRLMNDTTAASLAYGIYKPDLPVPEEKPKIVVFADMGHSAFQVCVCAFNKGTLKVLATAFDPQLGGQDFDEVLVEYFCTEFKKRYNLNVKSKIRALLRLHQECEKLKKLMSANSMDIPLNIECFMNDLDVTGKMNRTHFEELSAHLLQRVEGPLQSVMEQTQLKLGDINAIEIIGGSTRIPAVKERIANFFEKAVSTTLNADEAVARGCALQCAMLSPAFKVREFSITDVLPFPISLKWIAEGDELGGHEVFSRNHPVPFSKALTFSRENPFELEAFYSNPQTLPYPEVKIGQFIIWDVLPQTNGEKSKVKVNICVNIHGIFSLSTASMTEKVKVEENEAAMETELGPYTPDTVENIGNKTQIDIGTTEIQPQVQLDHQESPQSPSPEMEQEENQAGNAETNCKSNTEKKTDQPPDPKKPKIKLKTINLPIGAKLVWQFGKDLLDMYFEKEGDMIMQDKLEKERSHVKNAVEEYIYDFREKLCGPFEKFISTKDQKLFSTLLSETENWLYEDGEDQAKQVYVDKLSELKKLGTPVQHRYLENEKRPKAFDELRQRLQYYAKLMGESRNNIEEYNHIDVSEMAKVEKAVNETMEWMNKAMETQAKLNFDQDPIIHASEIKEKQKELDTICNPIVTKPKPNVEIPKEENHLNSKTNSKNGGGREPMENERLAKDTEIPSQNGHCHPGESLTTNMDLD</sequence>
<feature type="compositionally biased region" description="Polar residues" evidence="7">
    <location>
        <begin position="560"/>
        <end position="571"/>
    </location>
</feature>
<comment type="subcellular location">
    <subcellularLocation>
        <location evidence="1">Cytoplasm</location>
    </subcellularLocation>
</comment>
<evidence type="ECO:0000256" key="1">
    <source>
        <dbReference type="ARBA" id="ARBA00004496"/>
    </source>
</evidence>
<feature type="region of interest" description="Disordered" evidence="7">
    <location>
        <begin position="540"/>
        <end position="589"/>
    </location>
</feature>
<feature type="compositionally biased region" description="Basic and acidic residues" evidence="7">
    <location>
        <begin position="828"/>
        <end position="840"/>
    </location>
</feature>